<dbReference type="EMBL" id="JANPWB010000001">
    <property type="protein sequence ID" value="KAJ1213799.1"/>
    <property type="molecule type" value="Genomic_DNA"/>
</dbReference>
<keyword evidence="3" id="KW-1185">Reference proteome</keyword>
<gene>
    <name evidence="2" type="ORF">NDU88_001430</name>
</gene>
<feature type="region of interest" description="Disordered" evidence="1">
    <location>
        <begin position="94"/>
        <end position="146"/>
    </location>
</feature>
<comment type="caution">
    <text evidence="2">The sequence shown here is derived from an EMBL/GenBank/DDBJ whole genome shotgun (WGS) entry which is preliminary data.</text>
</comment>
<evidence type="ECO:0000313" key="2">
    <source>
        <dbReference type="EMBL" id="KAJ1213799.1"/>
    </source>
</evidence>
<accession>A0AAV7WIA9</accession>
<evidence type="ECO:0000256" key="1">
    <source>
        <dbReference type="SAM" id="MobiDB-lite"/>
    </source>
</evidence>
<dbReference type="AlphaFoldDB" id="A0AAV7WIA9"/>
<feature type="compositionally biased region" description="Basic and acidic residues" evidence="1">
    <location>
        <begin position="135"/>
        <end position="146"/>
    </location>
</feature>
<feature type="compositionally biased region" description="Acidic residues" evidence="1">
    <location>
        <begin position="120"/>
        <end position="134"/>
    </location>
</feature>
<organism evidence="2 3">
    <name type="scientific">Pleurodeles waltl</name>
    <name type="common">Iberian ribbed newt</name>
    <dbReference type="NCBI Taxonomy" id="8319"/>
    <lineage>
        <taxon>Eukaryota</taxon>
        <taxon>Metazoa</taxon>
        <taxon>Chordata</taxon>
        <taxon>Craniata</taxon>
        <taxon>Vertebrata</taxon>
        <taxon>Euteleostomi</taxon>
        <taxon>Amphibia</taxon>
        <taxon>Batrachia</taxon>
        <taxon>Caudata</taxon>
        <taxon>Salamandroidea</taxon>
        <taxon>Salamandridae</taxon>
        <taxon>Pleurodelinae</taxon>
        <taxon>Pleurodeles</taxon>
    </lineage>
</organism>
<reference evidence="2" key="1">
    <citation type="journal article" date="2022" name="bioRxiv">
        <title>Sequencing and chromosome-scale assembly of the giantPleurodeles waltlgenome.</title>
        <authorList>
            <person name="Brown T."/>
            <person name="Elewa A."/>
            <person name="Iarovenko S."/>
            <person name="Subramanian E."/>
            <person name="Araus A.J."/>
            <person name="Petzold A."/>
            <person name="Susuki M."/>
            <person name="Suzuki K.-i.T."/>
            <person name="Hayashi T."/>
            <person name="Toyoda A."/>
            <person name="Oliveira C."/>
            <person name="Osipova E."/>
            <person name="Leigh N.D."/>
            <person name="Simon A."/>
            <person name="Yun M.H."/>
        </authorList>
    </citation>
    <scope>NUCLEOTIDE SEQUENCE</scope>
    <source>
        <strain evidence="2">20211129_DDA</strain>
        <tissue evidence="2">Liver</tissue>
    </source>
</reference>
<sequence>MQHQETVKKAGRIRRYNVAGSLQATLLQFCRRPGAVSGRSLAEVEERSAEESCWFLASRNLMRSPQERIGYLVRYASIRRGLWRHLLALATQMPPECPHTSENKMTEEEETGDAPVVAVDPEDSEDEEAEDEDVDNRTSEKRQYFQ</sequence>
<protein>
    <submittedName>
        <fullName evidence="2">Uncharacterized protein</fullName>
    </submittedName>
</protein>
<proteinExistence type="predicted"/>
<dbReference type="Proteomes" id="UP001066276">
    <property type="component" value="Chromosome 1_1"/>
</dbReference>
<evidence type="ECO:0000313" key="3">
    <source>
        <dbReference type="Proteomes" id="UP001066276"/>
    </source>
</evidence>
<name>A0AAV7WIA9_PLEWA</name>